<evidence type="ECO:0000256" key="8">
    <source>
        <dbReference type="ARBA" id="ARBA00023242"/>
    </source>
</evidence>
<reference evidence="13" key="1">
    <citation type="journal article" date="2016" name="Nature">
        <title>The genome of the seagrass Zostera marina reveals angiosperm adaptation to the sea.</title>
        <authorList>
            <person name="Olsen J.L."/>
            <person name="Rouze P."/>
            <person name="Verhelst B."/>
            <person name="Lin Y.-C."/>
            <person name="Bayer T."/>
            <person name="Collen J."/>
            <person name="Dattolo E."/>
            <person name="De Paoli E."/>
            <person name="Dittami S."/>
            <person name="Maumus F."/>
            <person name="Michel G."/>
            <person name="Kersting A."/>
            <person name="Lauritano C."/>
            <person name="Lohaus R."/>
            <person name="Toepel M."/>
            <person name="Tonon T."/>
            <person name="Vanneste K."/>
            <person name="Amirebrahimi M."/>
            <person name="Brakel J."/>
            <person name="Bostroem C."/>
            <person name="Chovatia M."/>
            <person name="Grimwood J."/>
            <person name="Jenkins J.W."/>
            <person name="Jueterbock A."/>
            <person name="Mraz A."/>
            <person name="Stam W.T."/>
            <person name="Tice H."/>
            <person name="Bornberg-Bauer E."/>
            <person name="Green P.J."/>
            <person name="Pearson G.A."/>
            <person name="Procaccini G."/>
            <person name="Duarte C.M."/>
            <person name="Schmutz J."/>
            <person name="Reusch T.B.H."/>
            <person name="Van de Peer Y."/>
        </authorList>
    </citation>
    <scope>NUCLEOTIDE SEQUENCE [LARGE SCALE GENOMIC DNA]</scope>
    <source>
        <strain evidence="13">cv. Finnish</strain>
    </source>
</reference>
<evidence type="ECO:0000256" key="7">
    <source>
        <dbReference type="ARBA" id="ARBA00023163"/>
    </source>
</evidence>
<dbReference type="STRING" id="29655.A0A0K9PZH1"/>
<evidence type="ECO:0000313" key="13">
    <source>
        <dbReference type="Proteomes" id="UP000036987"/>
    </source>
</evidence>
<evidence type="ECO:0000256" key="9">
    <source>
        <dbReference type="PROSITE-ProRule" id="PRU00024"/>
    </source>
</evidence>
<keyword evidence="6" id="KW-0805">Transcription regulation</keyword>
<gene>
    <name evidence="12" type="ORF">ZOSMA_145G00020</name>
</gene>
<dbReference type="GO" id="GO:0009640">
    <property type="term" value="P:photomorphogenesis"/>
    <property type="evidence" value="ECO:0000318"/>
    <property type="project" value="GO_Central"/>
</dbReference>
<feature type="domain" description="B box-type" evidence="11">
    <location>
        <begin position="52"/>
        <end position="99"/>
    </location>
</feature>
<organism evidence="12 13">
    <name type="scientific">Zostera marina</name>
    <name type="common">Eelgrass</name>
    <dbReference type="NCBI Taxonomy" id="29655"/>
    <lineage>
        <taxon>Eukaryota</taxon>
        <taxon>Viridiplantae</taxon>
        <taxon>Streptophyta</taxon>
        <taxon>Embryophyta</taxon>
        <taxon>Tracheophyta</taxon>
        <taxon>Spermatophyta</taxon>
        <taxon>Magnoliopsida</taxon>
        <taxon>Liliopsida</taxon>
        <taxon>Zosteraceae</taxon>
        <taxon>Zostera</taxon>
    </lineage>
</organism>
<dbReference type="InterPro" id="IPR000315">
    <property type="entry name" value="Znf_B-box"/>
</dbReference>
<evidence type="ECO:0000313" key="12">
    <source>
        <dbReference type="EMBL" id="KMZ73612.1"/>
    </source>
</evidence>
<keyword evidence="7" id="KW-0804">Transcription</keyword>
<protein>
    <recommendedName>
        <fullName evidence="11">B box-type domain-containing protein</fullName>
    </recommendedName>
</protein>
<proteinExistence type="predicted"/>
<evidence type="ECO:0000256" key="3">
    <source>
        <dbReference type="ARBA" id="ARBA00022737"/>
    </source>
</evidence>
<evidence type="ECO:0000256" key="10">
    <source>
        <dbReference type="SAM" id="MobiDB-lite"/>
    </source>
</evidence>
<dbReference type="PANTHER" id="PTHR31832:SF41">
    <property type="entry name" value="B-BOX ZINC FINGER PROTEIN 24"/>
    <property type="match status" value="1"/>
</dbReference>
<dbReference type="OrthoDB" id="153872at2759"/>
<comment type="subcellular location">
    <subcellularLocation>
        <location evidence="1">Nucleus</location>
    </subcellularLocation>
</comment>
<keyword evidence="3" id="KW-0677">Repeat</keyword>
<keyword evidence="13" id="KW-1185">Reference proteome</keyword>
<dbReference type="GO" id="GO:0005634">
    <property type="term" value="C:nucleus"/>
    <property type="evidence" value="ECO:0000318"/>
    <property type="project" value="GO_Central"/>
</dbReference>
<dbReference type="Proteomes" id="UP000036987">
    <property type="component" value="Unassembled WGS sequence"/>
</dbReference>
<dbReference type="EMBL" id="LFYR01000562">
    <property type="protein sequence ID" value="KMZ73612.1"/>
    <property type="molecule type" value="Genomic_DNA"/>
</dbReference>
<dbReference type="CDD" id="cd19821">
    <property type="entry name" value="Bbox1_BBX-like"/>
    <property type="match status" value="2"/>
</dbReference>
<evidence type="ECO:0000259" key="11">
    <source>
        <dbReference type="PROSITE" id="PS50119"/>
    </source>
</evidence>
<evidence type="ECO:0000256" key="5">
    <source>
        <dbReference type="ARBA" id="ARBA00022833"/>
    </source>
</evidence>
<feature type="region of interest" description="Disordered" evidence="10">
    <location>
        <begin position="113"/>
        <end position="132"/>
    </location>
</feature>
<dbReference type="PROSITE" id="PS50119">
    <property type="entry name" value="ZF_BBOX"/>
    <property type="match status" value="2"/>
</dbReference>
<dbReference type="PANTHER" id="PTHR31832">
    <property type="entry name" value="B-BOX ZINC FINGER PROTEIN 22"/>
    <property type="match status" value="1"/>
</dbReference>
<evidence type="ECO:0000256" key="2">
    <source>
        <dbReference type="ARBA" id="ARBA00022723"/>
    </source>
</evidence>
<feature type="domain" description="B box-type" evidence="11">
    <location>
        <begin position="1"/>
        <end position="47"/>
    </location>
</feature>
<dbReference type="InterPro" id="IPR049808">
    <property type="entry name" value="CONSTANS-like_Bbox1"/>
</dbReference>
<dbReference type="OMA" id="CQERKGY"/>
<comment type="caution">
    <text evidence="12">The sequence shown here is derived from an EMBL/GenBank/DDBJ whole genome shotgun (WGS) entry which is preliminary data.</text>
</comment>
<evidence type="ECO:0000256" key="4">
    <source>
        <dbReference type="ARBA" id="ARBA00022771"/>
    </source>
</evidence>
<accession>A0A0K9PZH1</accession>
<evidence type="ECO:0000256" key="6">
    <source>
        <dbReference type="ARBA" id="ARBA00023015"/>
    </source>
</evidence>
<dbReference type="SMART" id="SM00336">
    <property type="entry name" value="BBOX"/>
    <property type="match status" value="2"/>
</dbReference>
<keyword evidence="8" id="KW-0539">Nucleus</keyword>
<evidence type="ECO:0000256" key="1">
    <source>
        <dbReference type="ARBA" id="ARBA00004123"/>
    </source>
</evidence>
<dbReference type="GO" id="GO:0008270">
    <property type="term" value="F:zinc ion binding"/>
    <property type="evidence" value="ECO:0007669"/>
    <property type="project" value="UniProtKB-KW"/>
</dbReference>
<dbReference type="GO" id="GO:0006355">
    <property type="term" value="P:regulation of DNA-templated transcription"/>
    <property type="evidence" value="ECO:0000318"/>
    <property type="project" value="GO_Central"/>
</dbReference>
<sequence>MRIQCDVCEKAVATTICCADEAALCDKCDVQIHSANKLASKHQRLLLQNLSSKLPFCDICQEKSAFIFCVNDRALFCRDCDESIHVEGTLSGDHQRILATGIGVALSSSHKTSVLPYKDNSDSKNLTPEAVQ</sequence>
<dbReference type="AlphaFoldDB" id="A0A0K9PZH1"/>
<dbReference type="InterPro" id="IPR051979">
    <property type="entry name" value="B-box_zinc_finger"/>
</dbReference>
<keyword evidence="2" id="KW-0479">Metal-binding</keyword>
<keyword evidence="4 9" id="KW-0863">Zinc-finger</keyword>
<dbReference type="Pfam" id="PF00643">
    <property type="entry name" value="zf-B_box"/>
    <property type="match status" value="2"/>
</dbReference>
<keyword evidence="5" id="KW-0862">Zinc</keyword>
<dbReference type="Gene3D" id="3.30.160.60">
    <property type="entry name" value="Classic Zinc Finger"/>
    <property type="match status" value="1"/>
</dbReference>
<name>A0A0K9PZH1_ZOSMR</name>